<organism evidence="1 2">
    <name type="scientific">Pseudomonas gingeri</name>
    <dbReference type="NCBI Taxonomy" id="117681"/>
    <lineage>
        <taxon>Bacteria</taxon>
        <taxon>Pseudomonadati</taxon>
        <taxon>Pseudomonadota</taxon>
        <taxon>Gammaproteobacteria</taxon>
        <taxon>Pseudomonadales</taxon>
        <taxon>Pseudomonadaceae</taxon>
        <taxon>Pseudomonas</taxon>
    </lineage>
</organism>
<gene>
    <name evidence="1" type="ORF">HX829_32975</name>
</gene>
<evidence type="ECO:0000313" key="1">
    <source>
        <dbReference type="EMBL" id="NWB51288.1"/>
    </source>
</evidence>
<dbReference type="AlphaFoldDB" id="A0A7Y7WL91"/>
<reference evidence="1 2" key="1">
    <citation type="submission" date="2020-04" db="EMBL/GenBank/DDBJ databases">
        <title>Molecular characterization of pseudomonads from Agaricus bisporus reveal novel blotch 2 pathogens in Western Europe.</title>
        <authorList>
            <person name="Taparia T."/>
            <person name="Krijger M."/>
            <person name="Haynes E."/>
            <person name="Elpinstone J.G."/>
            <person name="Noble R."/>
            <person name="Van Der Wolf J."/>
        </authorList>
    </citation>
    <scope>NUCLEOTIDE SEQUENCE [LARGE SCALE GENOMIC DNA]</scope>
    <source>
        <strain evidence="1 2">F1001</strain>
    </source>
</reference>
<dbReference type="RefSeq" id="WP_177145922.1">
    <property type="nucleotide sequence ID" value="NZ_JACAPU010000078.1"/>
</dbReference>
<name>A0A7Y7WL91_9PSED</name>
<comment type="caution">
    <text evidence="1">The sequence shown here is derived from an EMBL/GenBank/DDBJ whole genome shotgun (WGS) entry which is preliminary data.</text>
</comment>
<dbReference type="Proteomes" id="UP000582981">
    <property type="component" value="Unassembled WGS sequence"/>
</dbReference>
<accession>A0A7Y7WL91</accession>
<sequence length="100" mass="11671">MVAEDIELTKQIFSLIESGIVHDYDAFRYEAEIFDGYMREQLSVEKNGLEVTDAERDYNGAVLYRLLRELKGNAVKRGEDWAMFVMSYRRGGEVKANFEY</sequence>
<evidence type="ECO:0000313" key="2">
    <source>
        <dbReference type="Proteomes" id="UP000582981"/>
    </source>
</evidence>
<protein>
    <submittedName>
        <fullName evidence="1">Uncharacterized protein</fullName>
    </submittedName>
</protein>
<proteinExistence type="predicted"/>
<dbReference type="EMBL" id="JACAPU010000078">
    <property type="protein sequence ID" value="NWB51288.1"/>
    <property type="molecule type" value="Genomic_DNA"/>
</dbReference>